<dbReference type="OrthoDB" id="9801998at2"/>
<gene>
    <name evidence="2" type="ORF">EHV15_25680</name>
</gene>
<dbReference type="InterPro" id="IPR036779">
    <property type="entry name" value="LysM_dom_sf"/>
</dbReference>
<accession>A0A3P3U6N6</accession>
<sequence>MPRYTSYKSIYDQPSFTRPAQRRLHISLFRNGFAKFAVFLLVLSLTCTGVVTAFAASSDFGRPEQELEQIVILPGDTLWEIAAEHKPLGSDTRVYIKKLMRVNGLDSSAIEAGDTLFIPLE</sequence>
<comment type="caution">
    <text evidence="2">The sequence shown here is derived from an EMBL/GenBank/DDBJ whole genome shotgun (WGS) entry which is preliminary data.</text>
</comment>
<evidence type="ECO:0000313" key="3">
    <source>
        <dbReference type="Proteomes" id="UP000267017"/>
    </source>
</evidence>
<dbReference type="Proteomes" id="UP000267017">
    <property type="component" value="Unassembled WGS sequence"/>
</dbReference>
<feature type="domain" description="LysM" evidence="1">
    <location>
        <begin position="68"/>
        <end position="118"/>
    </location>
</feature>
<proteinExistence type="predicted"/>
<dbReference type="RefSeq" id="WP_128633733.1">
    <property type="nucleotide sequence ID" value="NZ_RRCN01000001.1"/>
</dbReference>
<dbReference type="EMBL" id="RRCN01000001">
    <property type="protein sequence ID" value="RRJ65935.1"/>
    <property type="molecule type" value="Genomic_DNA"/>
</dbReference>
<dbReference type="Gene3D" id="3.10.350.10">
    <property type="entry name" value="LysM domain"/>
    <property type="match status" value="1"/>
</dbReference>
<dbReference type="InterPro" id="IPR018392">
    <property type="entry name" value="LysM"/>
</dbReference>
<dbReference type="PROSITE" id="PS51782">
    <property type="entry name" value="LYSM"/>
    <property type="match status" value="1"/>
</dbReference>
<reference evidence="2 3" key="1">
    <citation type="submission" date="2018-11" db="EMBL/GenBank/DDBJ databases">
        <title>Genome sequencing of Paenibacillus sp. KCOM 3021 (= ChDC PVNT-B20).</title>
        <authorList>
            <person name="Kook J.-K."/>
            <person name="Park S.-N."/>
            <person name="Lim Y.K."/>
        </authorList>
    </citation>
    <scope>NUCLEOTIDE SEQUENCE [LARGE SCALE GENOMIC DNA]</scope>
    <source>
        <strain evidence="2 3">KCOM 3021</strain>
    </source>
</reference>
<dbReference type="SMART" id="SM00257">
    <property type="entry name" value="LysM"/>
    <property type="match status" value="1"/>
</dbReference>
<dbReference type="AlphaFoldDB" id="A0A3P3U6N6"/>
<dbReference type="SUPFAM" id="SSF54106">
    <property type="entry name" value="LysM domain"/>
    <property type="match status" value="1"/>
</dbReference>
<evidence type="ECO:0000313" key="2">
    <source>
        <dbReference type="EMBL" id="RRJ65935.1"/>
    </source>
</evidence>
<dbReference type="Pfam" id="PF01476">
    <property type="entry name" value="LysM"/>
    <property type="match status" value="1"/>
</dbReference>
<name>A0A3P3U6N6_9BACL</name>
<organism evidence="2 3">
    <name type="scientific">Paenibacillus oralis</name>
    <dbReference type="NCBI Taxonomy" id="2490856"/>
    <lineage>
        <taxon>Bacteria</taxon>
        <taxon>Bacillati</taxon>
        <taxon>Bacillota</taxon>
        <taxon>Bacilli</taxon>
        <taxon>Bacillales</taxon>
        <taxon>Paenibacillaceae</taxon>
        <taxon>Paenibacillus</taxon>
    </lineage>
</organism>
<dbReference type="CDD" id="cd00118">
    <property type="entry name" value="LysM"/>
    <property type="match status" value="1"/>
</dbReference>
<evidence type="ECO:0000259" key="1">
    <source>
        <dbReference type="PROSITE" id="PS51782"/>
    </source>
</evidence>
<keyword evidence="3" id="KW-1185">Reference proteome</keyword>
<protein>
    <submittedName>
        <fullName evidence="2">LysM peptidoglycan-binding domain-containing protein</fullName>
    </submittedName>
</protein>